<accession>A0ABW8YCB3</accession>
<evidence type="ECO:0000313" key="2">
    <source>
        <dbReference type="Proteomes" id="UP001629059"/>
    </source>
</evidence>
<evidence type="ECO:0000313" key="1">
    <source>
        <dbReference type="EMBL" id="MFL9836975.1"/>
    </source>
</evidence>
<dbReference type="Proteomes" id="UP001629059">
    <property type="component" value="Unassembled WGS sequence"/>
</dbReference>
<protein>
    <submittedName>
        <fullName evidence="1">Uncharacterized protein</fullName>
    </submittedName>
</protein>
<dbReference type="EMBL" id="JBELQB010000003">
    <property type="protein sequence ID" value="MFL9836975.1"/>
    <property type="molecule type" value="Genomic_DNA"/>
</dbReference>
<keyword evidence="2" id="KW-1185">Reference proteome</keyword>
<gene>
    <name evidence="1" type="ORF">ABS768_05655</name>
</gene>
<reference evidence="1 2" key="1">
    <citation type="submission" date="2024-06" db="EMBL/GenBank/DDBJ databases">
        <authorList>
            <person name="Kaempfer P."/>
            <person name="Viver T."/>
        </authorList>
    </citation>
    <scope>NUCLEOTIDE SEQUENCE [LARGE SCALE GENOMIC DNA]</scope>
    <source>
        <strain evidence="1 2">ST-75</strain>
    </source>
</reference>
<dbReference type="RefSeq" id="WP_330444241.1">
    <property type="nucleotide sequence ID" value="NZ_JBELQB010000003.1"/>
</dbReference>
<organism evidence="1 2">
    <name type="scientific">Flavobacterium rhizophilum</name>
    <dbReference type="NCBI Taxonomy" id="3163296"/>
    <lineage>
        <taxon>Bacteria</taxon>
        <taxon>Pseudomonadati</taxon>
        <taxon>Bacteroidota</taxon>
        <taxon>Flavobacteriia</taxon>
        <taxon>Flavobacteriales</taxon>
        <taxon>Flavobacteriaceae</taxon>
        <taxon>Flavobacterium</taxon>
    </lineage>
</organism>
<proteinExistence type="predicted"/>
<name>A0ABW8YCB3_9FLAO</name>
<comment type="caution">
    <text evidence="1">The sequence shown here is derived from an EMBL/GenBank/DDBJ whole genome shotgun (WGS) entry which is preliminary data.</text>
</comment>
<sequence length="182" mass="20877">MQGKNLPQSRKLSIATTSNEKLLSVYSPVNCMRHGGRLTTIDKAINAPAPTLGTLQREKSKDFAIGLTMGWLVYLNDILNLNKPMTEDQIELCAIEVNETYYTLKISDLTFLFKKIISGAYGEFYESLTIPKVLSFFREYFEERCQLAEQQSLRTHNDDKSHSEFNYSKNIKRVLTGSTRYK</sequence>